<dbReference type="Proteomes" id="UP001203607">
    <property type="component" value="Unassembled WGS sequence"/>
</dbReference>
<reference evidence="1 2" key="1">
    <citation type="submission" date="2022-05" db="EMBL/GenBank/DDBJ databases">
        <authorList>
            <person name="Park J.-S."/>
        </authorList>
    </citation>
    <scope>NUCLEOTIDE SEQUENCE [LARGE SCALE GENOMIC DNA]</scope>
    <source>
        <strain evidence="1 2">2012CJ35-5</strain>
    </source>
</reference>
<dbReference type="PROSITE" id="PS51257">
    <property type="entry name" value="PROKAR_LIPOPROTEIN"/>
    <property type="match status" value="1"/>
</dbReference>
<accession>A0ABT0PRQ6</accession>
<dbReference type="RefSeq" id="WP_249657234.1">
    <property type="nucleotide sequence ID" value="NZ_JAMFMA010000002.1"/>
</dbReference>
<evidence type="ECO:0000313" key="1">
    <source>
        <dbReference type="EMBL" id="MCL6274045.1"/>
    </source>
</evidence>
<proteinExistence type="predicted"/>
<evidence type="ECO:0000313" key="2">
    <source>
        <dbReference type="Proteomes" id="UP001203607"/>
    </source>
</evidence>
<protein>
    <submittedName>
        <fullName evidence="1">Uncharacterized protein</fullName>
    </submittedName>
</protein>
<gene>
    <name evidence="1" type="ORF">M3P19_08490</name>
</gene>
<comment type="caution">
    <text evidence="1">The sequence shown here is derived from an EMBL/GenBank/DDBJ whole genome shotgun (WGS) entry which is preliminary data.</text>
</comment>
<keyword evidence="2" id="KW-1185">Reference proteome</keyword>
<name>A0ABT0PRQ6_9FLAO</name>
<dbReference type="EMBL" id="JAMFMA010000002">
    <property type="protein sequence ID" value="MCL6274045.1"/>
    <property type="molecule type" value="Genomic_DNA"/>
</dbReference>
<organism evidence="1 2">
    <name type="scientific">Flagellimonas spongiicola</name>
    <dbReference type="NCBI Taxonomy" id="2942208"/>
    <lineage>
        <taxon>Bacteria</taxon>
        <taxon>Pseudomonadati</taxon>
        <taxon>Bacteroidota</taxon>
        <taxon>Flavobacteriia</taxon>
        <taxon>Flavobacteriales</taxon>
        <taxon>Flavobacteriaceae</taxon>
        <taxon>Flagellimonas</taxon>
    </lineage>
</organism>
<sequence length="139" mass="15676">MRNVILSWFLTSLLIACDPSESLDAVINNNTDLSLRISFVSSQILTEMPNQTEFILVASRGKTSYARLGSDSGIGNVAFSLQVFDSIYITDMSDEILQVYKPNTQGKNIFNIDEYWEVTEPSKNHFVYSYTINDEDLGN</sequence>